<organism evidence="3 4">
    <name type="scientific">Acrobeloides nanus</name>
    <dbReference type="NCBI Taxonomy" id="290746"/>
    <lineage>
        <taxon>Eukaryota</taxon>
        <taxon>Metazoa</taxon>
        <taxon>Ecdysozoa</taxon>
        <taxon>Nematoda</taxon>
        <taxon>Chromadorea</taxon>
        <taxon>Rhabditida</taxon>
        <taxon>Tylenchina</taxon>
        <taxon>Cephalobomorpha</taxon>
        <taxon>Cephaloboidea</taxon>
        <taxon>Cephalobidae</taxon>
        <taxon>Acrobeloides</taxon>
    </lineage>
</organism>
<dbReference type="Proteomes" id="UP000887540">
    <property type="component" value="Unplaced"/>
</dbReference>
<keyword evidence="2" id="KW-0812">Transmembrane</keyword>
<keyword evidence="2" id="KW-0472">Membrane</keyword>
<name>A0A914CJ84_9BILA</name>
<protein>
    <submittedName>
        <fullName evidence="4">Uncharacterized protein</fullName>
    </submittedName>
</protein>
<proteinExistence type="predicted"/>
<dbReference type="WBParaSite" id="ACRNAN_scaffold11359.g12192.t1">
    <property type="protein sequence ID" value="ACRNAN_scaffold11359.g12192.t1"/>
    <property type="gene ID" value="ACRNAN_scaffold11359.g12192"/>
</dbReference>
<keyword evidence="3" id="KW-1185">Reference proteome</keyword>
<feature type="transmembrane region" description="Helical" evidence="2">
    <location>
        <begin position="6"/>
        <end position="30"/>
    </location>
</feature>
<evidence type="ECO:0000313" key="3">
    <source>
        <dbReference type="Proteomes" id="UP000887540"/>
    </source>
</evidence>
<dbReference type="AlphaFoldDB" id="A0A914CJ84"/>
<reference evidence="4" key="1">
    <citation type="submission" date="2022-11" db="UniProtKB">
        <authorList>
            <consortium name="WormBaseParasite"/>
        </authorList>
    </citation>
    <scope>IDENTIFICATION</scope>
</reference>
<evidence type="ECO:0000313" key="4">
    <source>
        <dbReference type="WBParaSite" id="ACRNAN_scaffold11359.g12192.t1"/>
    </source>
</evidence>
<sequence>MNSEEVHKVVLLILTFILFIMIVVLIVAIWRRKRKYKAQRYVEYYVPNTVQTQSGNHTNQRNDQGGGGIDNGGNDASRGYDQGGGGSFDPCEMMIA</sequence>
<feature type="region of interest" description="Disordered" evidence="1">
    <location>
        <begin position="51"/>
        <end position="96"/>
    </location>
</feature>
<keyword evidence="2" id="KW-1133">Transmembrane helix</keyword>
<feature type="compositionally biased region" description="Polar residues" evidence="1">
    <location>
        <begin position="51"/>
        <end position="61"/>
    </location>
</feature>
<evidence type="ECO:0000256" key="2">
    <source>
        <dbReference type="SAM" id="Phobius"/>
    </source>
</evidence>
<accession>A0A914CJ84</accession>
<evidence type="ECO:0000256" key="1">
    <source>
        <dbReference type="SAM" id="MobiDB-lite"/>
    </source>
</evidence>